<feature type="region of interest" description="Disordered" evidence="1">
    <location>
        <begin position="164"/>
        <end position="200"/>
    </location>
</feature>
<organism evidence="2 3">
    <name type="scientific">Marasmius crinis-equi</name>
    <dbReference type="NCBI Taxonomy" id="585013"/>
    <lineage>
        <taxon>Eukaryota</taxon>
        <taxon>Fungi</taxon>
        <taxon>Dikarya</taxon>
        <taxon>Basidiomycota</taxon>
        <taxon>Agaricomycotina</taxon>
        <taxon>Agaricomycetes</taxon>
        <taxon>Agaricomycetidae</taxon>
        <taxon>Agaricales</taxon>
        <taxon>Marasmiineae</taxon>
        <taxon>Marasmiaceae</taxon>
        <taxon>Marasmius</taxon>
    </lineage>
</organism>
<keyword evidence="3" id="KW-1185">Reference proteome</keyword>
<sequence length="725" mass="80387">MSQHNSHTFMDSPADTGPISPNPLILKRQQPHKRSGALATMSQTLSLPIPECDMDAEADSDPEFSTVSFIREYTDATIQDPGVGYEHLEQPQTGISSSFPVVRTPHSQSRFVDVTGAYGMMSTPLNSSFVPYNGNSGAWFAPWGNTATSIDPVSWPDHNLCTTNSTPGISDMRRRTSLSGDEDNTAAIGSDTPPAVKEITPRPLPDIRIYTSNSEHQSRNATGLERGIDFTGLKRAKGKEVSSPIASMADVSLDAQLQIVKSFRGYHNANRKNGSAILAEKAWAKENALSMLALAAWQVKCTNCKTKEMCSFQPERARCIRCFELKLRCSNLDEFRYIWAATSHNVTVQLVKDLVKSSTQGLKISRARATLARLEAVCVQEEESSQSELSDDSTIGESMEVSPLGMEHEPTDAKNPNGYEETTGRRAVSSVKDLTTLEKQRIVESYASYRDTDFKQRGERRAEKEWVQRHAGTTGKCQSCNLRKMCVLQPRHASCTRCWNMGLECSHFVAFKTERVAKLRNVSSEVLRDIIAESLPKTLNAFIVQERTSTIKTRKRPRIAHPNNDRGYEPKANHNDGSVVVEQAPSFDQNDHTIPSIIQSLKDITVRLEKSTSASLDGSSCRKTGVSVALPHDRFDTVRPPMTGTSRHIPVIEPPNDNNCTGFGTSNSLNPFIHDIRSAAAHNTWTYVTLAQEHLQTTNYHEVQRCLDMAIQHCGMLNGSVHPDY</sequence>
<name>A0ABR3F0I2_9AGAR</name>
<evidence type="ECO:0000256" key="1">
    <source>
        <dbReference type="SAM" id="MobiDB-lite"/>
    </source>
</evidence>
<evidence type="ECO:0008006" key="4">
    <source>
        <dbReference type="Google" id="ProtNLM"/>
    </source>
</evidence>
<evidence type="ECO:0000313" key="2">
    <source>
        <dbReference type="EMBL" id="KAL0568705.1"/>
    </source>
</evidence>
<proteinExistence type="predicted"/>
<dbReference type="Proteomes" id="UP001465976">
    <property type="component" value="Unassembled WGS sequence"/>
</dbReference>
<protein>
    <recommendedName>
        <fullName evidence="4">Zn(2)-C6 fungal-type domain-containing protein</fullName>
    </recommendedName>
</protein>
<feature type="region of interest" description="Disordered" evidence="1">
    <location>
        <begin position="1"/>
        <end position="35"/>
    </location>
</feature>
<evidence type="ECO:0000313" key="3">
    <source>
        <dbReference type="Proteomes" id="UP001465976"/>
    </source>
</evidence>
<accession>A0ABR3F0I2</accession>
<feature type="region of interest" description="Disordered" evidence="1">
    <location>
        <begin position="403"/>
        <end position="426"/>
    </location>
</feature>
<reference evidence="2 3" key="1">
    <citation type="submission" date="2024-02" db="EMBL/GenBank/DDBJ databases">
        <title>A draft genome for the cacao thread blight pathogen Marasmius crinis-equi.</title>
        <authorList>
            <person name="Cohen S.P."/>
            <person name="Baruah I.K."/>
            <person name="Amoako-Attah I."/>
            <person name="Bukari Y."/>
            <person name="Meinhardt L.W."/>
            <person name="Bailey B.A."/>
        </authorList>
    </citation>
    <scope>NUCLEOTIDE SEQUENCE [LARGE SCALE GENOMIC DNA]</scope>
    <source>
        <strain evidence="2 3">GH-76</strain>
    </source>
</reference>
<dbReference type="EMBL" id="JBAHYK010001275">
    <property type="protein sequence ID" value="KAL0568705.1"/>
    <property type="molecule type" value="Genomic_DNA"/>
</dbReference>
<gene>
    <name evidence="2" type="ORF">V5O48_013281</name>
</gene>
<comment type="caution">
    <text evidence="2">The sequence shown here is derived from an EMBL/GenBank/DDBJ whole genome shotgun (WGS) entry which is preliminary data.</text>
</comment>